<gene>
    <name evidence="2" type="ORF">PSON_ATCC_30995.1.T0370280</name>
</gene>
<dbReference type="Proteomes" id="UP000692954">
    <property type="component" value="Unassembled WGS sequence"/>
</dbReference>
<feature type="chain" id="PRO_5035852178" description="Transmembrane protein" evidence="1">
    <location>
        <begin position="23"/>
        <end position="156"/>
    </location>
</feature>
<comment type="caution">
    <text evidence="2">The sequence shown here is derived from an EMBL/GenBank/DDBJ whole genome shotgun (WGS) entry which is preliminary data.</text>
</comment>
<protein>
    <recommendedName>
        <fullName evidence="4">Transmembrane protein</fullName>
    </recommendedName>
</protein>
<sequence length="156" mass="18667">MKIILTFVLVLGNNINWYQVQCSYYTDVTCQNSGYCYLNGTNCQPAQYHKVTDLEFAQKNCKVFYIKINYVRQIEIQIQDLEIYVLILCRKYYCVYPSDNIQESTFQRKLFMKVCNKQETMKQSHLLQVQQKKLIFTGFYGECLMHYTQNQDLNNH</sequence>
<keyword evidence="1" id="KW-0732">Signal</keyword>
<proteinExistence type="predicted"/>
<accession>A0A8S1MIV7</accession>
<feature type="signal peptide" evidence="1">
    <location>
        <begin position="1"/>
        <end position="22"/>
    </location>
</feature>
<evidence type="ECO:0000313" key="2">
    <source>
        <dbReference type="EMBL" id="CAD8078381.1"/>
    </source>
</evidence>
<name>A0A8S1MIV7_9CILI</name>
<dbReference type="EMBL" id="CAJJDN010000037">
    <property type="protein sequence ID" value="CAD8078381.1"/>
    <property type="molecule type" value="Genomic_DNA"/>
</dbReference>
<dbReference type="AlphaFoldDB" id="A0A8S1MIV7"/>
<keyword evidence="3" id="KW-1185">Reference proteome</keyword>
<evidence type="ECO:0000256" key="1">
    <source>
        <dbReference type="SAM" id="SignalP"/>
    </source>
</evidence>
<evidence type="ECO:0000313" key="3">
    <source>
        <dbReference type="Proteomes" id="UP000692954"/>
    </source>
</evidence>
<reference evidence="2" key="1">
    <citation type="submission" date="2021-01" db="EMBL/GenBank/DDBJ databases">
        <authorList>
            <consortium name="Genoscope - CEA"/>
            <person name="William W."/>
        </authorList>
    </citation>
    <scope>NUCLEOTIDE SEQUENCE</scope>
</reference>
<evidence type="ECO:0008006" key="4">
    <source>
        <dbReference type="Google" id="ProtNLM"/>
    </source>
</evidence>
<organism evidence="2 3">
    <name type="scientific">Paramecium sonneborni</name>
    <dbReference type="NCBI Taxonomy" id="65129"/>
    <lineage>
        <taxon>Eukaryota</taxon>
        <taxon>Sar</taxon>
        <taxon>Alveolata</taxon>
        <taxon>Ciliophora</taxon>
        <taxon>Intramacronucleata</taxon>
        <taxon>Oligohymenophorea</taxon>
        <taxon>Peniculida</taxon>
        <taxon>Parameciidae</taxon>
        <taxon>Paramecium</taxon>
    </lineage>
</organism>